<evidence type="ECO:0000256" key="5">
    <source>
        <dbReference type="SAM" id="Phobius"/>
    </source>
</evidence>
<reference evidence="7 8" key="1">
    <citation type="submission" date="2014-03" db="EMBL/GenBank/DDBJ databases">
        <title>Genomics of Bifidobacteria.</title>
        <authorList>
            <person name="Ventura M."/>
            <person name="Milani C."/>
            <person name="Lugli G.A."/>
        </authorList>
    </citation>
    <scope>NUCLEOTIDE SEQUENCE [LARGE SCALE GENOMIC DNA]</scope>
    <source>
        <strain evidence="7 8">LMG 11341</strain>
    </source>
</reference>
<dbReference type="GO" id="GO:0000976">
    <property type="term" value="F:transcription cis-regulatory region binding"/>
    <property type="evidence" value="ECO:0007669"/>
    <property type="project" value="TreeGrafter"/>
</dbReference>
<evidence type="ECO:0000256" key="1">
    <source>
        <dbReference type="ARBA" id="ARBA00023015"/>
    </source>
</evidence>
<accession>A0A087BJ72</accession>
<evidence type="ECO:0000256" key="2">
    <source>
        <dbReference type="ARBA" id="ARBA00023125"/>
    </source>
</evidence>
<evidence type="ECO:0000313" key="7">
    <source>
        <dbReference type="EMBL" id="KFI71072.1"/>
    </source>
</evidence>
<dbReference type="Pfam" id="PF00440">
    <property type="entry name" value="TetR_N"/>
    <property type="match status" value="1"/>
</dbReference>
<organism evidence="7 8">
    <name type="scientific">Bifidobacterium merycicum</name>
    <dbReference type="NCBI Taxonomy" id="78345"/>
    <lineage>
        <taxon>Bacteria</taxon>
        <taxon>Bacillati</taxon>
        <taxon>Actinomycetota</taxon>
        <taxon>Actinomycetes</taxon>
        <taxon>Bifidobacteriales</taxon>
        <taxon>Bifidobacteriaceae</taxon>
        <taxon>Bifidobacterium</taxon>
    </lineage>
</organism>
<protein>
    <submittedName>
        <fullName evidence="7">TetR-type transcriptional regulator</fullName>
    </submittedName>
</protein>
<proteinExistence type="predicted"/>
<dbReference type="OrthoDB" id="7505659at2"/>
<dbReference type="AlphaFoldDB" id="A0A087BJ72"/>
<dbReference type="EMBL" id="JGZC01000004">
    <property type="protein sequence ID" value="KFI71072.1"/>
    <property type="molecule type" value="Genomic_DNA"/>
</dbReference>
<keyword evidence="8" id="KW-1185">Reference proteome</keyword>
<feature type="DNA-binding region" description="H-T-H motif" evidence="4">
    <location>
        <begin position="39"/>
        <end position="58"/>
    </location>
</feature>
<keyword evidence="5" id="KW-1133">Transmembrane helix</keyword>
<comment type="caution">
    <text evidence="7">The sequence shown here is derived from an EMBL/GenBank/DDBJ whole genome shotgun (WGS) entry which is preliminary data.</text>
</comment>
<dbReference type="InterPro" id="IPR001647">
    <property type="entry name" value="HTH_TetR"/>
</dbReference>
<name>A0A087BJ72_9BIFI</name>
<evidence type="ECO:0000259" key="6">
    <source>
        <dbReference type="PROSITE" id="PS50977"/>
    </source>
</evidence>
<evidence type="ECO:0000313" key="8">
    <source>
        <dbReference type="Proteomes" id="UP000029060"/>
    </source>
</evidence>
<dbReference type="InterPro" id="IPR036271">
    <property type="entry name" value="Tet_transcr_reg_TetR-rel_C_sf"/>
</dbReference>
<keyword evidence="3" id="KW-0804">Transcription</keyword>
<dbReference type="SUPFAM" id="SSF48498">
    <property type="entry name" value="Tetracyclin repressor-like, C-terminal domain"/>
    <property type="match status" value="1"/>
</dbReference>
<dbReference type="InterPro" id="IPR009057">
    <property type="entry name" value="Homeodomain-like_sf"/>
</dbReference>
<evidence type="ECO:0000256" key="3">
    <source>
        <dbReference type="ARBA" id="ARBA00023163"/>
    </source>
</evidence>
<dbReference type="SUPFAM" id="SSF46689">
    <property type="entry name" value="Homeodomain-like"/>
    <property type="match status" value="1"/>
</dbReference>
<keyword evidence="2 4" id="KW-0238">DNA-binding</keyword>
<dbReference type="InterPro" id="IPR050109">
    <property type="entry name" value="HTH-type_TetR-like_transc_reg"/>
</dbReference>
<dbReference type="Gene3D" id="1.10.357.10">
    <property type="entry name" value="Tetracycline Repressor, domain 2"/>
    <property type="match status" value="1"/>
</dbReference>
<feature type="transmembrane region" description="Helical" evidence="5">
    <location>
        <begin position="21"/>
        <end position="38"/>
    </location>
</feature>
<keyword evidence="5" id="KW-0472">Membrane</keyword>
<dbReference type="PANTHER" id="PTHR30055:SF234">
    <property type="entry name" value="HTH-TYPE TRANSCRIPTIONAL REGULATOR BETI"/>
    <property type="match status" value="1"/>
</dbReference>
<dbReference type="PANTHER" id="PTHR30055">
    <property type="entry name" value="HTH-TYPE TRANSCRIPTIONAL REGULATOR RUTR"/>
    <property type="match status" value="1"/>
</dbReference>
<dbReference type="PROSITE" id="PS50977">
    <property type="entry name" value="HTH_TETR_2"/>
    <property type="match status" value="1"/>
</dbReference>
<evidence type="ECO:0000256" key="4">
    <source>
        <dbReference type="PROSITE-ProRule" id="PRU00335"/>
    </source>
</evidence>
<dbReference type="RefSeq" id="WP_033522215.1">
    <property type="nucleotide sequence ID" value="NZ_JGZC01000004.1"/>
</dbReference>
<keyword evidence="1" id="KW-0805">Transcription regulation</keyword>
<dbReference type="Proteomes" id="UP000029060">
    <property type="component" value="Unassembled WGS sequence"/>
</dbReference>
<dbReference type="PRINTS" id="PR00455">
    <property type="entry name" value="HTHTETR"/>
</dbReference>
<keyword evidence="5" id="KW-0812">Transmembrane</keyword>
<gene>
    <name evidence="7" type="ORF">BMERY_1269</name>
</gene>
<dbReference type="GO" id="GO:0003700">
    <property type="term" value="F:DNA-binding transcription factor activity"/>
    <property type="evidence" value="ECO:0007669"/>
    <property type="project" value="TreeGrafter"/>
</dbReference>
<dbReference type="STRING" id="78345.BMERY_1269"/>
<feature type="domain" description="HTH tetR-type" evidence="6">
    <location>
        <begin position="16"/>
        <end position="76"/>
    </location>
</feature>
<dbReference type="eggNOG" id="COG1309">
    <property type="taxonomic scope" value="Bacteria"/>
</dbReference>
<sequence>MRRRTENRPKKRMSAEDRRKAILETTISFISQFGFWGFTIRDVAQAQNITEAGLLYYFKSKEQLLEETLKYADRTNQIAIAEHLGVEGVTGEVLDDGIAYHCDLGLKAITTGTVETNAGRPEMVRLYTLLESEALSKDHPVHEYFEQREDNLLKEYAVAAARDGVDDPERTALQVLSAMEGLQLRWLNGARNVDFVNEWKALVDLLIP</sequence>